<dbReference type="GO" id="GO:0016491">
    <property type="term" value="F:oxidoreductase activity"/>
    <property type="evidence" value="ECO:0007669"/>
    <property type="project" value="UniProtKB-KW"/>
</dbReference>
<organism evidence="3">
    <name type="scientific">Herbaspirillum huttiense subsp. nephrolepidis</name>
    <dbReference type="NCBI Taxonomy" id="3075126"/>
    <lineage>
        <taxon>Bacteria</taxon>
        <taxon>Pseudomonadati</taxon>
        <taxon>Pseudomonadota</taxon>
        <taxon>Betaproteobacteria</taxon>
        <taxon>Burkholderiales</taxon>
        <taxon>Oxalobacteraceae</taxon>
        <taxon>Herbaspirillum</taxon>
    </lineage>
</organism>
<comment type="caution">
    <text evidence="3">The sequence shown here is derived from an EMBL/GenBank/DDBJ whole genome shotgun (WGS) entry which is preliminary data.</text>
</comment>
<dbReference type="Gene3D" id="3.10.20.440">
    <property type="entry name" value="2Fe-2S iron-sulphur cluster binding domain, sarcosine oxidase, alpha subunit, N-terminal domain"/>
    <property type="match status" value="1"/>
</dbReference>
<evidence type="ECO:0000259" key="2">
    <source>
        <dbReference type="PROSITE" id="PS51085"/>
    </source>
</evidence>
<proteinExistence type="predicted"/>
<dbReference type="PROSITE" id="PS51085">
    <property type="entry name" value="2FE2S_FER_2"/>
    <property type="match status" value="1"/>
</dbReference>
<dbReference type="InterPro" id="IPR042204">
    <property type="entry name" value="2Fe-2S-bd_N"/>
</dbReference>
<dbReference type="EMBL" id="JAVRAA010000003">
    <property type="protein sequence ID" value="MDT0336761.1"/>
    <property type="molecule type" value="Genomic_DNA"/>
</dbReference>
<dbReference type="RefSeq" id="WP_034334744.1">
    <property type="nucleotide sequence ID" value="NZ_JAVLSM010000004.1"/>
</dbReference>
<accession>A0AAE4K5X3</accession>
<dbReference type="GO" id="GO:0051536">
    <property type="term" value="F:iron-sulfur cluster binding"/>
    <property type="evidence" value="ECO:0007669"/>
    <property type="project" value="InterPro"/>
</dbReference>
<gene>
    <name evidence="3" type="ORF">RJN63_07980</name>
</gene>
<reference evidence="3" key="1">
    <citation type="submission" date="2023-02" db="EMBL/GenBank/DDBJ databases">
        <title>Description of Herbaspirillum huttiense subsp. nephrolepsisexaltata and Herbaspirillum huttiense subsp. lycopersicon.</title>
        <authorList>
            <person name="Poudel M."/>
            <person name="Sharma A."/>
            <person name="Goss E."/>
            <person name="Tapia J.H."/>
            <person name="Harmon C.M."/>
            <person name="Jones J.B."/>
        </authorList>
    </citation>
    <scope>NUCLEOTIDE SEQUENCE</scope>
    <source>
        <strain evidence="3">NC40101</strain>
    </source>
</reference>
<dbReference type="AlphaFoldDB" id="A0AAE4K5X3"/>
<evidence type="ECO:0000256" key="1">
    <source>
        <dbReference type="ARBA" id="ARBA00023002"/>
    </source>
</evidence>
<keyword evidence="1" id="KW-0560">Oxidoreductase</keyword>
<evidence type="ECO:0000313" key="3">
    <source>
        <dbReference type="EMBL" id="MDT0336761.1"/>
    </source>
</evidence>
<dbReference type="InterPro" id="IPR036010">
    <property type="entry name" value="2Fe-2S_ferredoxin-like_sf"/>
</dbReference>
<dbReference type="SUPFAM" id="SSF54292">
    <property type="entry name" value="2Fe-2S ferredoxin-like"/>
    <property type="match status" value="1"/>
</dbReference>
<name>A0AAE4K5X3_9BURK</name>
<dbReference type="Pfam" id="PF13510">
    <property type="entry name" value="Fer2_4"/>
    <property type="match status" value="1"/>
</dbReference>
<sequence>MFKSMLTASEDQRADIAILVDGKTVRARAGESLATALLNAGVVPLRHTPVSGSPRAPFCLMGVCFDCLVEVDGRQNVQSCMVQVHAGMQVRLPDGARHVGEPA</sequence>
<feature type="domain" description="2Fe-2S ferredoxin-type" evidence="2">
    <location>
        <begin position="14"/>
        <end position="96"/>
    </location>
</feature>
<protein>
    <submittedName>
        <fullName evidence="3">(2Fe-2S)-binding protein</fullName>
    </submittedName>
</protein>
<dbReference type="InterPro" id="IPR001041">
    <property type="entry name" value="2Fe-2S_ferredoxin-type"/>
</dbReference>